<accession>A0A1G9R6B6</accession>
<dbReference type="NCBIfam" id="TIGR02937">
    <property type="entry name" value="sigma70-ECF"/>
    <property type="match status" value="1"/>
</dbReference>
<feature type="domain" description="RNA polymerase sigma-70 region 2" evidence="5">
    <location>
        <begin position="35"/>
        <end position="98"/>
    </location>
</feature>
<comment type="similarity">
    <text evidence="1">Belongs to the sigma-70 factor family. ECF subfamily.</text>
</comment>
<evidence type="ECO:0000256" key="2">
    <source>
        <dbReference type="ARBA" id="ARBA00023015"/>
    </source>
</evidence>
<dbReference type="GO" id="GO:0006352">
    <property type="term" value="P:DNA-templated transcription initiation"/>
    <property type="evidence" value="ECO:0007669"/>
    <property type="project" value="InterPro"/>
</dbReference>
<keyword evidence="3" id="KW-0731">Sigma factor</keyword>
<sequence length="206" mass="24444">MSRPHTAYPDPSRSQEETELWQAFARGDEHAFGILAQRYYKRLYGYGTKFSNDREFVKDCIQDLFMELWDNRSRLSEPHNLRVYLLVSIRRKILRKKKDMHWLDEDADFDSGLGGVSLPCEDEIIEHESGQYNHLKIRQLMTRLTPRQREIIYLRFYENLDNEAIASVMAVSRQSVANLLWKTLRELKEYWFVGLSMVAVAMGFRL</sequence>
<dbReference type="InterPro" id="IPR039425">
    <property type="entry name" value="RNA_pol_sigma-70-like"/>
</dbReference>
<dbReference type="InterPro" id="IPR007627">
    <property type="entry name" value="RNA_pol_sigma70_r2"/>
</dbReference>
<dbReference type="GO" id="GO:0016987">
    <property type="term" value="F:sigma factor activity"/>
    <property type="evidence" value="ECO:0007669"/>
    <property type="project" value="UniProtKB-KW"/>
</dbReference>
<evidence type="ECO:0000256" key="4">
    <source>
        <dbReference type="ARBA" id="ARBA00023163"/>
    </source>
</evidence>
<reference evidence="7 8" key="1">
    <citation type="submission" date="2016-10" db="EMBL/GenBank/DDBJ databases">
        <authorList>
            <person name="de Groot N.N."/>
        </authorList>
    </citation>
    <scope>NUCLEOTIDE SEQUENCE [LARGE SCALE GENOMIC DNA]</scope>
    <source>
        <strain evidence="7 8">DSM 21668</strain>
    </source>
</reference>
<dbReference type="CDD" id="cd06171">
    <property type="entry name" value="Sigma70_r4"/>
    <property type="match status" value="1"/>
</dbReference>
<evidence type="ECO:0000313" key="8">
    <source>
        <dbReference type="Proteomes" id="UP000198901"/>
    </source>
</evidence>
<dbReference type="PANTHER" id="PTHR43133:SF46">
    <property type="entry name" value="RNA POLYMERASE SIGMA-70 FACTOR ECF SUBFAMILY"/>
    <property type="match status" value="1"/>
</dbReference>
<feature type="domain" description="RNA polymerase sigma factor 70 region 4 type 2" evidence="6">
    <location>
        <begin position="135"/>
        <end position="180"/>
    </location>
</feature>
<dbReference type="InterPro" id="IPR014284">
    <property type="entry name" value="RNA_pol_sigma-70_dom"/>
</dbReference>
<evidence type="ECO:0000259" key="5">
    <source>
        <dbReference type="Pfam" id="PF04542"/>
    </source>
</evidence>
<dbReference type="GO" id="GO:0003677">
    <property type="term" value="F:DNA binding"/>
    <property type="evidence" value="ECO:0007669"/>
    <property type="project" value="InterPro"/>
</dbReference>
<organism evidence="7 8">
    <name type="scientific">Siphonobacter aquaeclarae</name>
    <dbReference type="NCBI Taxonomy" id="563176"/>
    <lineage>
        <taxon>Bacteria</taxon>
        <taxon>Pseudomonadati</taxon>
        <taxon>Bacteroidota</taxon>
        <taxon>Cytophagia</taxon>
        <taxon>Cytophagales</taxon>
        <taxon>Cytophagaceae</taxon>
        <taxon>Siphonobacter</taxon>
    </lineage>
</organism>
<dbReference type="Gene3D" id="1.10.1740.10">
    <property type="match status" value="1"/>
</dbReference>
<dbReference type="SUPFAM" id="SSF88659">
    <property type="entry name" value="Sigma3 and sigma4 domains of RNA polymerase sigma factors"/>
    <property type="match status" value="1"/>
</dbReference>
<dbReference type="PANTHER" id="PTHR43133">
    <property type="entry name" value="RNA POLYMERASE ECF-TYPE SIGMA FACTO"/>
    <property type="match status" value="1"/>
</dbReference>
<keyword evidence="4" id="KW-0804">Transcription</keyword>
<dbReference type="Gene3D" id="1.10.10.10">
    <property type="entry name" value="Winged helix-like DNA-binding domain superfamily/Winged helix DNA-binding domain"/>
    <property type="match status" value="1"/>
</dbReference>
<dbReference type="Proteomes" id="UP000198901">
    <property type="component" value="Unassembled WGS sequence"/>
</dbReference>
<evidence type="ECO:0000259" key="6">
    <source>
        <dbReference type="Pfam" id="PF08281"/>
    </source>
</evidence>
<evidence type="ECO:0000256" key="3">
    <source>
        <dbReference type="ARBA" id="ARBA00023082"/>
    </source>
</evidence>
<keyword evidence="2" id="KW-0805">Transcription regulation</keyword>
<dbReference type="AlphaFoldDB" id="A0A1G9R6B6"/>
<dbReference type="OrthoDB" id="9150024at2"/>
<dbReference type="Pfam" id="PF08281">
    <property type="entry name" value="Sigma70_r4_2"/>
    <property type="match status" value="1"/>
</dbReference>
<keyword evidence="8" id="KW-1185">Reference proteome</keyword>
<dbReference type="InterPro" id="IPR036388">
    <property type="entry name" value="WH-like_DNA-bd_sf"/>
</dbReference>
<dbReference type="InterPro" id="IPR013325">
    <property type="entry name" value="RNA_pol_sigma_r2"/>
</dbReference>
<dbReference type="InterPro" id="IPR013249">
    <property type="entry name" value="RNA_pol_sigma70_r4_t2"/>
</dbReference>
<evidence type="ECO:0000256" key="1">
    <source>
        <dbReference type="ARBA" id="ARBA00010641"/>
    </source>
</evidence>
<name>A0A1G9R6B6_9BACT</name>
<proteinExistence type="inferred from homology"/>
<protein>
    <submittedName>
        <fullName evidence="7">RNA polymerase sigma factor, sigma-70 family</fullName>
    </submittedName>
</protein>
<dbReference type="RefSeq" id="WP_093203170.1">
    <property type="nucleotide sequence ID" value="NZ_FNGS01000005.1"/>
</dbReference>
<dbReference type="Pfam" id="PF04542">
    <property type="entry name" value="Sigma70_r2"/>
    <property type="match status" value="1"/>
</dbReference>
<dbReference type="SUPFAM" id="SSF88946">
    <property type="entry name" value="Sigma2 domain of RNA polymerase sigma factors"/>
    <property type="match status" value="1"/>
</dbReference>
<gene>
    <name evidence="7" type="ORF">SAMN04488090_2762</name>
</gene>
<evidence type="ECO:0000313" key="7">
    <source>
        <dbReference type="EMBL" id="SDM18768.1"/>
    </source>
</evidence>
<dbReference type="EMBL" id="FNGS01000005">
    <property type="protein sequence ID" value="SDM18768.1"/>
    <property type="molecule type" value="Genomic_DNA"/>
</dbReference>
<dbReference type="STRING" id="563176.SAMN04488090_2762"/>
<dbReference type="InterPro" id="IPR013324">
    <property type="entry name" value="RNA_pol_sigma_r3/r4-like"/>
</dbReference>